<reference evidence="2" key="1">
    <citation type="submission" date="2022-06" db="EMBL/GenBank/DDBJ databases">
        <title>Isolation of gut microbiota from human fecal samples.</title>
        <authorList>
            <person name="Pamer E.G."/>
            <person name="Barat B."/>
            <person name="Waligurski E."/>
            <person name="Medina S."/>
            <person name="Paddock L."/>
            <person name="Mostad J."/>
        </authorList>
    </citation>
    <scope>NUCLEOTIDE SEQUENCE</scope>
    <source>
        <strain evidence="2">DFI.7.96</strain>
    </source>
</reference>
<dbReference type="AlphaFoldDB" id="A0AAW5KB47"/>
<evidence type="ECO:0000313" key="3">
    <source>
        <dbReference type="Proteomes" id="UP001205063"/>
    </source>
</evidence>
<proteinExistence type="predicted"/>
<feature type="chain" id="PRO_5043577113" evidence="1">
    <location>
        <begin position="23"/>
        <end position="78"/>
    </location>
</feature>
<organism evidence="2 3">
    <name type="scientific">Bittarella massiliensis</name>
    <name type="common">ex Durand et al. 2017</name>
    <dbReference type="NCBI Taxonomy" id="1720313"/>
    <lineage>
        <taxon>Bacteria</taxon>
        <taxon>Bacillati</taxon>
        <taxon>Bacillota</taxon>
        <taxon>Clostridia</taxon>
        <taxon>Eubacteriales</taxon>
        <taxon>Oscillospiraceae</taxon>
        <taxon>Bittarella (ex Durand et al. 2017)</taxon>
    </lineage>
</organism>
<dbReference type="RefSeq" id="WP_154669077.1">
    <property type="nucleotide sequence ID" value="NZ_JACMSD010000002.1"/>
</dbReference>
<evidence type="ECO:0000256" key="1">
    <source>
        <dbReference type="SAM" id="SignalP"/>
    </source>
</evidence>
<dbReference type="Proteomes" id="UP001205063">
    <property type="component" value="Unassembled WGS sequence"/>
</dbReference>
<comment type="caution">
    <text evidence="2">The sequence shown here is derived from an EMBL/GenBank/DDBJ whole genome shotgun (WGS) entry which is preliminary data.</text>
</comment>
<evidence type="ECO:0000313" key="2">
    <source>
        <dbReference type="EMBL" id="MCQ4949147.1"/>
    </source>
</evidence>
<protein>
    <submittedName>
        <fullName evidence="2">Uncharacterized protein</fullName>
    </submittedName>
</protein>
<feature type="signal peptide" evidence="1">
    <location>
        <begin position="1"/>
        <end position="22"/>
    </location>
</feature>
<dbReference type="EMBL" id="JANGAB010000002">
    <property type="protein sequence ID" value="MCQ4949147.1"/>
    <property type="molecule type" value="Genomic_DNA"/>
</dbReference>
<gene>
    <name evidence="2" type="ORF">NE646_05635</name>
</gene>
<keyword evidence="1" id="KW-0732">Signal</keyword>
<accession>A0AAW5KB47</accession>
<name>A0AAW5KB47_9FIRM</name>
<sequence>MTEGLMAAALLLLCLCALLLCAAAAAGVTLLWLRQRRGGDEGRGEGRPGPDREELDRQWQNLWDYDGAPQGAQRGDEE</sequence>